<keyword evidence="1" id="KW-0812">Transmembrane</keyword>
<dbReference type="HOGENOM" id="CLU_163845_0_0_5"/>
<dbReference type="PATRIC" id="fig|1094551.3.peg.847"/>
<name>J0PYH3_9HYPH</name>
<feature type="transmembrane region" description="Helical" evidence="1">
    <location>
        <begin position="7"/>
        <end position="24"/>
    </location>
</feature>
<organism evidence="2 3">
    <name type="scientific">Bartonella alsatica IBS 382</name>
    <dbReference type="NCBI Taxonomy" id="1094551"/>
    <lineage>
        <taxon>Bacteria</taxon>
        <taxon>Pseudomonadati</taxon>
        <taxon>Pseudomonadota</taxon>
        <taxon>Alphaproteobacteria</taxon>
        <taxon>Hyphomicrobiales</taxon>
        <taxon>Bartonellaceae</taxon>
        <taxon>Bartonella</taxon>
    </lineage>
</organism>
<dbReference type="eggNOG" id="ENOG5031415">
    <property type="taxonomic scope" value="Bacteria"/>
</dbReference>
<dbReference type="AlphaFoldDB" id="J0PYH3"/>
<comment type="caution">
    <text evidence="2">The sequence shown here is derived from an EMBL/GenBank/DDBJ whole genome shotgun (WGS) entry which is preliminary data.</text>
</comment>
<evidence type="ECO:0000256" key="1">
    <source>
        <dbReference type="SAM" id="Phobius"/>
    </source>
</evidence>
<sequence>MIKIFKNYVFNIFIVVTFSLSQVVNVNANQLRNSTQKDNISVSVMEKMKNTSPTATKITALSVPAISYGTTSKNPIEGKIEKVVLVETIGVGLFYAGYVLSLIGLMIGPIKDIIQDIMTAAKSKTVDSEGITTIWLP</sequence>
<keyword evidence="1" id="KW-1133">Transmembrane helix</keyword>
<keyword evidence="1" id="KW-0472">Membrane</keyword>
<dbReference type="EMBL" id="AIME01000004">
    <property type="protein sequence ID" value="EJF75284.1"/>
    <property type="molecule type" value="Genomic_DNA"/>
</dbReference>
<evidence type="ECO:0000313" key="2">
    <source>
        <dbReference type="EMBL" id="EJF75284.1"/>
    </source>
</evidence>
<evidence type="ECO:0000313" key="3">
    <source>
        <dbReference type="Proteomes" id="UP000008761"/>
    </source>
</evidence>
<proteinExistence type="predicted"/>
<accession>J0PYH3</accession>
<feature type="transmembrane region" description="Helical" evidence="1">
    <location>
        <begin position="89"/>
        <end position="108"/>
    </location>
</feature>
<dbReference type="Proteomes" id="UP000008761">
    <property type="component" value="Unassembled WGS sequence"/>
</dbReference>
<reference evidence="2 3" key="1">
    <citation type="submission" date="2012-03" db="EMBL/GenBank/DDBJ databases">
        <title>The Genome Sequence of Bartonella alsatica IBS 382.</title>
        <authorList>
            <consortium name="The Broad Institute Genome Sequencing Platform"/>
            <consortium name="The Broad Institute Genome Sequencing Center for Infectious Disease"/>
            <person name="Feldgarden M."/>
            <person name="Kirby J."/>
            <person name="Kosoy M."/>
            <person name="Birtles R."/>
            <person name="Probert W.S."/>
            <person name="Chiaraviglio L."/>
            <person name="Young S.K."/>
            <person name="Zeng Q."/>
            <person name="Gargeya S."/>
            <person name="Fitzgerald M."/>
            <person name="Haas B."/>
            <person name="Abouelleil A."/>
            <person name="Alvarado L."/>
            <person name="Arachchi H.M."/>
            <person name="Berlin A."/>
            <person name="Chapman S.B."/>
            <person name="Gearin G."/>
            <person name="Goldberg J."/>
            <person name="Griggs A."/>
            <person name="Gujja S."/>
            <person name="Hansen M."/>
            <person name="Heiman D."/>
            <person name="Howarth C."/>
            <person name="Larimer J."/>
            <person name="Lui A."/>
            <person name="MacDonald P.J.P."/>
            <person name="McCowen C."/>
            <person name="Montmayeur A."/>
            <person name="Murphy C."/>
            <person name="Neiman D."/>
            <person name="Pearson M."/>
            <person name="Priest M."/>
            <person name="Roberts A."/>
            <person name="Saif S."/>
            <person name="Shea T."/>
            <person name="Sisk P."/>
            <person name="Stolte C."/>
            <person name="Sykes S."/>
            <person name="Wortman J."/>
            <person name="Nusbaum C."/>
            <person name="Birren B."/>
        </authorList>
    </citation>
    <scope>NUCLEOTIDE SEQUENCE [LARGE SCALE GENOMIC DNA]</scope>
    <source>
        <strain evidence="2 3">IBS 382</strain>
    </source>
</reference>
<gene>
    <name evidence="2" type="ORF">MEC_00760</name>
</gene>
<dbReference type="STRING" id="1094551.MEC_00760"/>
<protein>
    <submittedName>
        <fullName evidence="2">Uncharacterized protein</fullName>
    </submittedName>
</protein>